<evidence type="ECO:0000313" key="2">
    <source>
        <dbReference type="Proteomes" id="UP000755585"/>
    </source>
</evidence>
<dbReference type="EMBL" id="JAGINT010000001">
    <property type="protein sequence ID" value="MBP2351781.1"/>
    <property type="molecule type" value="Genomic_DNA"/>
</dbReference>
<keyword evidence="2" id="KW-1185">Reference proteome</keyword>
<dbReference type="RefSeq" id="WP_209694640.1">
    <property type="nucleotide sequence ID" value="NZ_BAAAVU010000013.1"/>
</dbReference>
<dbReference type="Proteomes" id="UP000755585">
    <property type="component" value="Unassembled WGS sequence"/>
</dbReference>
<organism evidence="1 2">
    <name type="scientific">Kribbella aluminosa</name>
    <dbReference type="NCBI Taxonomy" id="416017"/>
    <lineage>
        <taxon>Bacteria</taxon>
        <taxon>Bacillati</taxon>
        <taxon>Actinomycetota</taxon>
        <taxon>Actinomycetes</taxon>
        <taxon>Propionibacteriales</taxon>
        <taxon>Kribbellaceae</taxon>
        <taxon>Kribbella</taxon>
    </lineage>
</organism>
<accession>A0ABS4UJF8</accession>
<reference evidence="1 2" key="1">
    <citation type="submission" date="2021-03" db="EMBL/GenBank/DDBJ databases">
        <title>Sequencing the genomes of 1000 actinobacteria strains.</title>
        <authorList>
            <person name="Klenk H.-P."/>
        </authorList>
    </citation>
    <scope>NUCLEOTIDE SEQUENCE [LARGE SCALE GENOMIC DNA]</scope>
    <source>
        <strain evidence="1 2">DSM 18824</strain>
    </source>
</reference>
<name>A0ABS4UJF8_9ACTN</name>
<evidence type="ECO:0000313" key="1">
    <source>
        <dbReference type="EMBL" id="MBP2351781.1"/>
    </source>
</evidence>
<proteinExistence type="predicted"/>
<protein>
    <submittedName>
        <fullName evidence="1">Uncharacterized protein</fullName>
    </submittedName>
</protein>
<comment type="caution">
    <text evidence="1">The sequence shown here is derived from an EMBL/GenBank/DDBJ whole genome shotgun (WGS) entry which is preliminary data.</text>
</comment>
<sequence length="62" mass="6812">MNRDDLSGFVEPMNDPDFVPSTRGAGCTWTVVDNTSTTTMNVFGKDPVAAHRVIDSLQLARR</sequence>
<gene>
    <name evidence="1" type="ORF">JOF29_002864</name>
</gene>